<keyword evidence="3" id="KW-1185">Reference proteome</keyword>
<dbReference type="GO" id="GO:0022857">
    <property type="term" value="F:transmembrane transporter activity"/>
    <property type="evidence" value="ECO:0007669"/>
    <property type="project" value="InterPro"/>
</dbReference>
<accession>A0AAD7A3B2</accession>
<evidence type="ECO:0000313" key="2">
    <source>
        <dbReference type="EMBL" id="KAJ7348669.1"/>
    </source>
</evidence>
<dbReference type="InterPro" id="IPR026030">
    <property type="entry name" value="Pur-cyt_permease_Fcy2/21/22"/>
</dbReference>
<organism evidence="2 3">
    <name type="scientific">Mycena albidolilacea</name>
    <dbReference type="NCBI Taxonomy" id="1033008"/>
    <lineage>
        <taxon>Eukaryota</taxon>
        <taxon>Fungi</taxon>
        <taxon>Dikarya</taxon>
        <taxon>Basidiomycota</taxon>
        <taxon>Agaricomycotina</taxon>
        <taxon>Agaricomycetes</taxon>
        <taxon>Agaricomycetidae</taxon>
        <taxon>Agaricales</taxon>
        <taxon>Marasmiineae</taxon>
        <taxon>Mycenaceae</taxon>
        <taxon>Mycena</taxon>
    </lineage>
</organism>
<comment type="caution">
    <text evidence="2">The sequence shown here is derived from an EMBL/GenBank/DDBJ whole genome shotgun (WGS) entry which is preliminary data.</text>
</comment>
<dbReference type="EMBL" id="JARIHO010000017">
    <property type="protein sequence ID" value="KAJ7348669.1"/>
    <property type="molecule type" value="Genomic_DNA"/>
</dbReference>
<name>A0AAD7A3B2_9AGAR</name>
<evidence type="ECO:0000256" key="1">
    <source>
        <dbReference type="ARBA" id="ARBA00022448"/>
    </source>
</evidence>
<evidence type="ECO:0000313" key="3">
    <source>
        <dbReference type="Proteomes" id="UP001218218"/>
    </source>
</evidence>
<keyword evidence="1" id="KW-0813">Transport</keyword>
<gene>
    <name evidence="2" type="ORF">DFH08DRAFT_866309</name>
</gene>
<proteinExistence type="predicted"/>
<dbReference type="PANTHER" id="PTHR31806">
    <property type="entry name" value="PURINE-CYTOSINE PERMEASE FCY2-RELATED"/>
    <property type="match status" value="1"/>
</dbReference>
<dbReference type="GO" id="GO:0000329">
    <property type="term" value="C:fungal-type vacuole membrane"/>
    <property type="evidence" value="ECO:0007669"/>
    <property type="project" value="TreeGrafter"/>
</dbReference>
<dbReference type="GO" id="GO:0005886">
    <property type="term" value="C:plasma membrane"/>
    <property type="evidence" value="ECO:0007669"/>
    <property type="project" value="TreeGrafter"/>
</dbReference>
<reference evidence="2" key="1">
    <citation type="submission" date="2023-03" db="EMBL/GenBank/DDBJ databases">
        <title>Massive genome expansion in bonnet fungi (Mycena s.s.) driven by repeated elements and novel gene families across ecological guilds.</title>
        <authorList>
            <consortium name="Lawrence Berkeley National Laboratory"/>
            <person name="Harder C.B."/>
            <person name="Miyauchi S."/>
            <person name="Viragh M."/>
            <person name="Kuo A."/>
            <person name="Thoen E."/>
            <person name="Andreopoulos B."/>
            <person name="Lu D."/>
            <person name="Skrede I."/>
            <person name="Drula E."/>
            <person name="Henrissat B."/>
            <person name="Morin E."/>
            <person name="Kohler A."/>
            <person name="Barry K."/>
            <person name="LaButti K."/>
            <person name="Morin E."/>
            <person name="Salamov A."/>
            <person name="Lipzen A."/>
            <person name="Mereny Z."/>
            <person name="Hegedus B."/>
            <person name="Baldrian P."/>
            <person name="Stursova M."/>
            <person name="Weitz H."/>
            <person name="Taylor A."/>
            <person name="Grigoriev I.V."/>
            <person name="Nagy L.G."/>
            <person name="Martin F."/>
            <person name="Kauserud H."/>
        </authorList>
    </citation>
    <scope>NUCLEOTIDE SEQUENCE</scope>
    <source>
        <strain evidence="2">CBHHK002</strain>
    </source>
</reference>
<dbReference type="Proteomes" id="UP001218218">
    <property type="component" value="Unassembled WGS sequence"/>
</dbReference>
<protein>
    <submittedName>
        <fullName evidence="2">Uncharacterized protein</fullName>
    </submittedName>
</protein>
<dbReference type="AlphaFoldDB" id="A0AAD7A3B2"/>
<dbReference type="PANTHER" id="PTHR31806:SF1">
    <property type="entry name" value="PURINE-CYTOSINE PERMEASE FCY2-RELATED"/>
    <property type="match status" value="1"/>
</dbReference>
<sequence>MCGCPGARNQTKITLVLGMLGHKYVHIYEKWSWIPTAITSFVVPGFSAKHLVDVLIGTGPAEVSNVLSLRGVIFGFAVGWMSLVRDYSVYQLFSWTYGLQSSLIVPSCSSSLLGAAVMCIAGGAAPSNDAWTAGRAIGRQHRRGINRIGRRWGLQR</sequence>
<dbReference type="Gene3D" id="1.10.4160.10">
    <property type="entry name" value="Hydantoin permease"/>
    <property type="match status" value="1"/>
</dbReference>